<reference evidence="3" key="2">
    <citation type="submission" date="2021-04" db="EMBL/GenBank/DDBJ databases">
        <authorList>
            <person name="Podell S."/>
        </authorList>
    </citation>
    <scope>NUCLEOTIDE SEQUENCE</scope>
    <source>
        <strain evidence="3">Hildebrandi</strain>
    </source>
</reference>
<accession>A0A9K3M2C0</accession>
<keyword evidence="2" id="KW-1133">Transmembrane helix</keyword>
<keyword evidence="2" id="KW-0812">Transmembrane</keyword>
<comment type="caution">
    <text evidence="3">The sequence shown here is derived from an EMBL/GenBank/DDBJ whole genome shotgun (WGS) entry which is preliminary data.</text>
</comment>
<feature type="compositionally biased region" description="Low complexity" evidence="1">
    <location>
        <begin position="306"/>
        <end position="334"/>
    </location>
</feature>
<sequence length="594" mass="66809">MKKPKGDPMTTTTTTQRISSPNFLVVLMLLMVLCTSVSILWSFGFFTSLASSTTLSSSSPSRIYSHDFDPNMMMPMASRLPSSTSSTTSSSPSKFKRNIIGGRPPPLIARRTMYTAGYDARVFVKPSTNPYISWQWTAKTERYIDNLYNSVMNPTSCSRDTQNQGRHTIRLLKQPWGLGSRIRDTVDIMLAALDVNRTVLHAGTTTQCPFLTPNGQVMTINNNNNNNNELQDPYMNCLYQTFSKCQGVSAVNQLVNVRRAWGLFNEVPGGTLVAGRRYTQRDIDQAVHRWWKELLQHGLHAVQYTTESSTGVTTTTTTTTSESSSMQQQPLLSSRTLTKPPMASLDDKYSVIRALMARQVFSPSKVTPWVQQRVVELEQQANLVGSSSSSSTLSSSSSATVSSSSVFQPPTLVVHLRRTDKVRDEAPLYPHEQRPSIPETLVVIRALMRAAQRLSGVEFRSIFFMSDEPQAFRRGHIEYLSSTLPQRPVVFFSDYVWKTLSNHSEYRDRGHEFFINSIDHDIMDHELVATMTFAAKHGSYLVGYGRSGVSQLLAQLIGAKHRICPSQVSLFEDDMVLLQELDETRDWLWYIKGT</sequence>
<name>A0A9K3M2C0_9STRA</name>
<keyword evidence="2" id="KW-0472">Membrane</keyword>
<feature type="region of interest" description="Disordered" evidence="1">
    <location>
        <begin position="78"/>
        <end position="97"/>
    </location>
</feature>
<organism evidence="3 4">
    <name type="scientific">Nitzschia inconspicua</name>
    <dbReference type="NCBI Taxonomy" id="303405"/>
    <lineage>
        <taxon>Eukaryota</taxon>
        <taxon>Sar</taxon>
        <taxon>Stramenopiles</taxon>
        <taxon>Ochrophyta</taxon>
        <taxon>Bacillariophyta</taxon>
        <taxon>Bacillariophyceae</taxon>
        <taxon>Bacillariophycidae</taxon>
        <taxon>Bacillariales</taxon>
        <taxon>Bacillariaceae</taxon>
        <taxon>Nitzschia</taxon>
    </lineage>
</organism>
<protein>
    <recommendedName>
        <fullName evidence="5">O-fucosyltransferase family protein</fullName>
    </recommendedName>
</protein>
<proteinExistence type="predicted"/>
<evidence type="ECO:0000256" key="1">
    <source>
        <dbReference type="SAM" id="MobiDB-lite"/>
    </source>
</evidence>
<feature type="region of interest" description="Disordered" evidence="1">
    <location>
        <begin position="306"/>
        <end position="340"/>
    </location>
</feature>
<feature type="compositionally biased region" description="Low complexity" evidence="1">
    <location>
        <begin position="81"/>
        <end position="93"/>
    </location>
</feature>
<dbReference type="EMBL" id="JAGRRH010000003">
    <property type="protein sequence ID" value="KAG7372562.1"/>
    <property type="molecule type" value="Genomic_DNA"/>
</dbReference>
<gene>
    <name evidence="3" type="ORF">IV203_018705</name>
</gene>
<evidence type="ECO:0000256" key="2">
    <source>
        <dbReference type="SAM" id="Phobius"/>
    </source>
</evidence>
<reference evidence="3" key="1">
    <citation type="journal article" date="2021" name="Sci. Rep.">
        <title>Diploid genomic architecture of Nitzschia inconspicua, an elite biomass production diatom.</title>
        <authorList>
            <person name="Oliver A."/>
            <person name="Podell S."/>
            <person name="Pinowska A."/>
            <person name="Traller J.C."/>
            <person name="Smith S.R."/>
            <person name="McClure R."/>
            <person name="Beliaev A."/>
            <person name="Bohutskyi P."/>
            <person name="Hill E.A."/>
            <person name="Rabines A."/>
            <person name="Zheng H."/>
            <person name="Allen L.Z."/>
            <person name="Kuo A."/>
            <person name="Grigoriev I.V."/>
            <person name="Allen A.E."/>
            <person name="Hazlebeck D."/>
            <person name="Allen E.E."/>
        </authorList>
    </citation>
    <scope>NUCLEOTIDE SEQUENCE</scope>
    <source>
        <strain evidence="3">Hildebrandi</strain>
    </source>
</reference>
<dbReference type="AlphaFoldDB" id="A0A9K3M2C0"/>
<evidence type="ECO:0000313" key="4">
    <source>
        <dbReference type="Proteomes" id="UP000693970"/>
    </source>
</evidence>
<keyword evidence="4" id="KW-1185">Reference proteome</keyword>
<dbReference type="Proteomes" id="UP000693970">
    <property type="component" value="Unassembled WGS sequence"/>
</dbReference>
<feature type="transmembrane region" description="Helical" evidence="2">
    <location>
        <begin position="21"/>
        <end position="46"/>
    </location>
</feature>
<evidence type="ECO:0008006" key="5">
    <source>
        <dbReference type="Google" id="ProtNLM"/>
    </source>
</evidence>
<evidence type="ECO:0000313" key="3">
    <source>
        <dbReference type="EMBL" id="KAG7372562.1"/>
    </source>
</evidence>